<dbReference type="CDD" id="cd02440">
    <property type="entry name" value="AdoMet_MTases"/>
    <property type="match status" value="1"/>
</dbReference>
<dbReference type="InterPro" id="IPR029063">
    <property type="entry name" value="SAM-dependent_MTases_sf"/>
</dbReference>
<sequence>MTSQPLSPEFKLIAEWIHSKSRVLDLGCGDGQLLDYLIQHRNITGYGMEIDPQKNIKAVQRGINVIQSNLNSHDICDYFDEDSFDFVIMTQALQVVSRPDLLLDEMLAVGKQSIITFPNFGHWRNRAQLFFGGHMPQNKSLPNPWYNTPNIHLCTFNDFEDLCEEKNIEVVARTVVNSRHEPTFAMRFAPNWLGEIALYRVQRKS</sequence>
<gene>
    <name evidence="1" type="ORF">GHNINEIG_01957</name>
</gene>
<dbReference type="RefSeq" id="WP_135796472.1">
    <property type="nucleotide sequence ID" value="NZ_CP032096.1"/>
</dbReference>
<evidence type="ECO:0000313" key="1">
    <source>
        <dbReference type="EMBL" id="QBZ83889.1"/>
    </source>
</evidence>
<dbReference type="OrthoDB" id="9792690at2"/>
<dbReference type="AlphaFoldDB" id="A0A4P7P1N8"/>
<reference evidence="1 2" key="1">
    <citation type="submission" date="2018-08" db="EMBL/GenBank/DDBJ databases">
        <title>Horizontal acquisition of hydrogen conversion ability and other habitat adaptations in Hydrogenovibrio crunogenus strains.</title>
        <authorList>
            <person name="Gonnella G."/>
            <person name="Adam N."/>
            <person name="Perner M."/>
        </authorList>
    </citation>
    <scope>NUCLEOTIDE SEQUENCE [LARGE SCALE GENOMIC DNA]</scope>
    <source>
        <strain evidence="1 2">SP-41</strain>
    </source>
</reference>
<keyword evidence="2" id="KW-1185">Reference proteome</keyword>
<accession>A0A4P7P1N8</accession>
<organism evidence="1 2">
    <name type="scientific">Hydrogenovibrio crunogenus</name>
    <dbReference type="NCBI Taxonomy" id="39765"/>
    <lineage>
        <taxon>Bacteria</taxon>
        <taxon>Pseudomonadati</taxon>
        <taxon>Pseudomonadota</taxon>
        <taxon>Gammaproteobacteria</taxon>
        <taxon>Thiotrichales</taxon>
        <taxon>Piscirickettsiaceae</taxon>
        <taxon>Hydrogenovibrio</taxon>
    </lineage>
</organism>
<evidence type="ECO:0000313" key="2">
    <source>
        <dbReference type="Proteomes" id="UP000296201"/>
    </source>
</evidence>
<dbReference type="SUPFAM" id="SSF53335">
    <property type="entry name" value="S-adenosyl-L-methionine-dependent methyltransferases"/>
    <property type="match status" value="1"/>
</dbReference>
<dbReference type="Pfam" id="PF07021">
    <property type="entry name" value="MetW"/>
    <property type="match status" value="1"/>
</dbReference>
<dbReference type="Proteomes" id="UP000296201">
    <property type="component" value="Chromosome"/>
</dbReference>
<name>A0A4P7P1N8_9GAMM</name>
<proteinExistence type="predicted"/>
<dbReference type="NCBIfam" id="TIGR02081">
    <property type="entry name" value="metW"/>
    <property type="match status" value="1"/>
</dbReference>
<protein>
    <submittedName>
        <fullName evidence="1">Methionine biosynthesis protein MetW</fullName>
    </submittedName>
</protein>
<dbReference type="EMBL" id="CP032096">
    <property type="protein sequence ID" value="QBZ83889.1"/>
    <property type="molecule type" value="Genomic_DNA"/>
</dbReference>
<dbReference type="Gene3D" id="3.40.50.150">
    <property type="entry name" value="Vaccinia Virus protein VP39"/>
    <property type="match status" value="1"/>
</dbReference>
<dbReference type="InterPro" id="IPR010743">
    <property type="entry name" value="Methionine_synth_MetW"/>
</dbReference>